<name>A0A918A098_9ACTN</name>
<evidence type="ECO:0000313" key="2">
    <source>
        <dbReference type="Proteomes" id="UP000660745"/>
    </source>
</evidence>
<gene>
    <name evidence="1" type="ORF">GCM10012278_11180</name>
</gene>
<organism evidence="1 2">
    <name type="scientific">Nonomuraea glycinis</name>
    <dbReference type="NCBI Taxonomy" id="2047744"/>
    <lineage>
        <taxon>Bacteria</taxon>
        <taxon>Bacillati</taxon>
        <taxon>Actinomycetota</taxon>
        <taxon>Actinomycetes</taxon>
        <taxon>Streptosporangiales</taxon>
        <taxon>Streptosporangiaceae</taxon>
        <taxon>Nonomuraea</taxon>
    </lineage>
</organism>
<reference evidence="1" key="1">
    <citation type="journal article" date="2014" name="Int. J. Syst. Evol. Microbiol.">
        <title>Complete genome sequence of Corynebacterium casei LMG S-19264T (=DSM 44701T), isolated from a smear-ripened cheese.</title>
        <authorList>
            <consortium name="US DOE Joint Genome Institute (JGI-PGF)"/>
            <person name="Walter F."/>
            <person name="Albersmeier A."/>
            <person name="Kalinowski J."/>
            <person name="Ruckert C."/>
        </authorList>
    </citation>
    <scope>NUCLEOTIDE SEQUENCE</scope>
    <source>
        <strain evidence="1">CGMCC 4.7430</strain>
    </source>
</reference>
<proteinExistence type="predicted"/>
<dbReference type="AlphaFoldDB" id="A0A918A098"/>
<dbReference type="EMBL" id="BMNK01000002">
    <property type="protein sequence ID" value="GGP02743.1"/>
    <property type="molecule type" value="Genomic_DNA"/>
</dbReference>
<dbReference type="Proteomes" id="UP000660745">
    <property type="component" value="Unassembled WGS sequence"/>
</dbReference>
<protein>
    <submittedName>
        <fullName evidence="1">Uncharacterized protein</fullName>
    </submittedName>
</protein>
<evidence type="ECO:0000313" key="1">
    <source>
        <dbReference type="EMBL" id="GGP02743.1"/>
    </source>
</evidence>
<comment type="caution">
    <text evidence="1">The sequence shown here is derived from an EMBL/GenBank/DDBJ whole genome shotgun (WGS) entry which is preliminary data.</text>
</comment>
<keyword evidence="2" id="KW-1185">Reference proteome</keyword>
<accession>A0A918A098</accession>
<reference evidence="1" key="2">
    <citation type="submission" date="2020-09" db="EMBL/GenBank/DDBJ databases">
        <authorList>
            <person name="Sun Q."/>
            <person name="Zhou Y."/>
        </authorList>
    </citation>
    <scope>NUCLEOTIDE SEQUENCE</scope>
    <source>
        <strain evidence="1">CGMCC 4.7430</strain>
    </source>
</reference>
<sequence length="108" mass="11439">MRVCGVYGLVPTVVQSGMTKVYDHMNRLAACTPRAYSTTRPSAVRVVRRNSITGSPVGRSSPCLCGCTGRRTLYGETAVQLRRELELAVKQLERAGGDASGGAPGEAP</sequence>